<dbReference type="AlphaFoldDB" id="A0A5B8ULF0"/>
<evidence type="ECO:0000313" key="2">
    <source>
        <dbReference type="Proteomes" id="UP000321204"/>
    </source>
</evidence>
<dbReference type="RefSeq" id="WP_146788361.1">
    <property type="nucleotide sequence ID" value="NZ_BAABIO010000003.1"/>
</dbReference>
<dbReference type="OrthoDB" id="675181at2"/>
<gene>
    <name evidence="1" type="ORF">FSB75_13315</name>
</gene>
<sequence>MKKQPKSAVQKECSLSVTPKTRPSYEDVELINPKKVPLTPEVLRTFEGFEHTSEEEAENICHTSFEFVYILLDLLARKNNSFIDNQHVVSLNENESLVVSINKNQSNPNKNKAA</sequence>
<protein>
    <submittedName>
        <fullName evidence="1">Uncharacterized protein</fullName>
    </submittedName>
</protein>
<dbReference type="EMBL" id="CP042433">
    <property type="protein sequence ID" value="QEC56835.1"/>
    <property type="molecule type" value="Genomic_DNA"/>
</dbReference>
<name>A0A5B8ULF0_9BACT</name>
<dbReference type="Proteomes" id="UP000321204">
    <property type="component" value="Chromosome"/>
</dbReference>
<accession>A0A5B8ULF0</accession>
<dbReference type="KEGG" id="fgg:FSB75_13315"/>
<keyword evidence="2" id="KW-1185">Reference proteome</keyword>
<organism evidence="1 2">
    <name type="scientific">Flavisolibacter ginsenosidimutans</name>
    <dbReference type="NCBI Taxonomy" id="661481"/>
    <lineage>
        <taxon>Bacteria</taxon>
        <taxon>Pseudomonadati</taxon>
        <taxon>Bacteroidota</taxon>
        <taxon>Chitinophagia</taxon>
        <taxon>Chitinophagales</taxon>
        <taxon>Chitinophagaceae</taxon>
        <taxon>Flavisolibacter</taxon>
    </lineage>
</organism>
<reference evidence="1 2" key="1">
    <citation type="journal article" date="2015" name="Int. J. Syst. Evol. Microbiol.">
        <title>Flavisolibacter ginsenosidimutans sp. nov., with ginsenoside-converting activity isolated from soil used for cultivating ginseng.</title>
        <authorList>
            <person name="Zhao Y."/>
            <person name="Liu Q."/>
            <person name="Kang M.S."/>
            <person name="Jin F."/>
            <person name="Yu H."/>
            <person name="Im W.T."/>
        </authorList>
    </citation>
    <scope>NUCLEOTIDE SEQUENCE [LARGE SCALE GENOMIC DNA]</scope>
    <source>
        <strain evidence="1 2">Gsoil 636</strain>
    </source>
</reference>
<proteinExistence type="predicted"/>
<evidence type="ECO:0000313" key="1">
    <source>
        <dbReference type="EMBL" id="QEC56835.1"/>
    </source>
</evidence>